<feature type="region of interest" description="Disordered" evidence="1">
    <location>
        <begin position="1"/>
        <end position="22"/>
    </location>
</feature>
<dbReference type="HOGENOM" id="CLU_272479_0_0_6"/>
<dbReference type="InterPro" id="IPR018392">
    <property type="entry name" value="LysM"/>
</dbReference>
<dbReference type="AlphaFoldDB" id="A0A024E3L8"/>
<feature type="domain" description="LysM" evidence="2">
    <location>
        <begin position="15"/>
        <end position="60"/>
    </location>
</feature>
<feature type="compositionally biased region" description="Basic and acidic residues" evidence="1">
    <location>
        <begin position="217"/>
        <end position="244"/>
    </location>
</feature>
<dbReference type="PROSITE" id="PS51782">
    <property type="entry name" value="LYSM"/>
    <property type="match status" value="1"/>
</dbReference>
<feature type="region of interest" description="Disordered" evidence="1">
    <location>
        <begin position="766"/>
        <end position="802"/>
    </location>
</feature>
<evidence type="ECO:0000313" key="4">
    <source>
        <dbReference type="Proteomes" id="UP000026913"/>
    </source>
</evidence>
<feature type="compositionally biased region" description="Basic and acidic residues" evidence="1">
    <location>
        <begin position="770"/>
        <end position="794"/>
    </location>
</feature>
<feature type="region of interest" description="Disordered" evidence="1">
    <location>
        <begin position="210"/>
        <end position="245"/>
    </location>
</feature>
<evidence type="ECO:0000259" key="2">
    <source>
        <dbReference type="PROSITE" id="PS51782"/>
    </source>
</evidence>
<sequence length="1196" mass="131626">MNPTQQQNGSTMEITNHSVNPGETLSQIATRYNTNVAQLRQMNPFITNPSAIKPGWNLSVPKSAQAEAVAKPAAPSTAASQPAPTAESASAPGPKPIDLGPKKDFTETCAPSFKDQPKPCSNTYGTAIYATDEEEFWLLPERAASSMKEAMHALENQIAPSKSRDERLKGLDDSGLLNYFLEPKLSNFLEGEQRQRMEEIEAQEPNIEMDPGMVLRSRQEVKRAKEKDAPKAETPKTDTQRSRIDQLQSDIDTQNRIRDDYSELRKLRSEWLALKKTAIAAAEKKGHTYENGTLFAAGAIEARARVQNYLEKRKALISEGGIKPQAQEDIAKLLETDKKKRDELQKCLYTCEGDTYAYLAWKHGEAKSFAYHEYTDAIIKVAEYGIALPEYALISGDDITTGIEQFKLFLDTEKQQSEINNRLREKYKNWIEATGQNAQAPAGLVEAERAEWDRLQVVKQGLHEKAQQKVAADPIRRHLLWEPEQFEPQPVDRLVKDGFPLREVSTLATSGTPLKWFSLLNLKGAPNLLEEDLKKAGKSAKKILEGIPKNGDGGANKNSAQKVFGQWLASQGALKIGDQAGDWFDTNGWFNIDKFYSFLQTNGYKVTQLEDAGARKEWGEHLKQVVFKKSVRGEVRLFDKSQQAQFVRCLAPPQKKLHGEVKLEGPSFSAAEGFKTSASASLSFDLARGEVELLKIDMPTREKAKDVTVDYYLEGNPQLQTLNLGRMSFHFGARAWGYAGASLMLAGSIELVPIGGNTKYGATLSPVKPAQREDTEAKAERKTHEETIKTKADNGDTSPTPDLEYKSKALTAVDTKSSGQVMSGKAANVQIENGIKANFNLFAGVQAGIQLTGALNWAPPKALAVLRAGPSTGINNSKEATSASQWLTLANLSGSLGAAYGAGLQGNAGVSLDKGKFILNLKATVVLGPGASGSFKFEVGYEAVVELINIYRRELYKAKGASISWITPEAAEQASALNMLGAVGLDVAMIYMMGIDVIMNLYDAMTSSGKGGPIADTIIEYENQAELQKWFMEATPAALGPLLMTLSSEPEEFSVISTNQDTSESKSTDRKYVKQEARLLQQRALDRVIYWVGSTADGAEALTKAQQLFEDACKCMNKLGVAPKESGQAYCENRYRLDNFMAVPVLSMERAEGVKARARYKSNVKKMGQRIDAFCKLDFRENSYIPMTTMKYSGPL</sequence>
<dbReference type="EMBL" id="CP005960">
    <property type="protein sequence ID" value="AHZ67382.1"/>
    <property type="molecule type" value="Genomic_DNA"/>
</dbReference>
<proteinExistence type="predicted"/>
<dbReference type="InterPro" id="IPR036779">
    <property type="entry name" value="LysM_dom_sf"/>
</dbReference>
<organism evidence="3 4">
    <name type="scientific">Pseudomonas mandelii JR-1</name>
    <dbReference type="NCBI Taxonomy" id="1147786"/>
    <lineage>
        <taxon>Bacteria</taxon>
        <taxon>Pseudomonadati</taxon>
        <taxon>Pseudomonadota</taxon>
        <taxon>Gammaproteobacteria</taxon>
        <taxon>Pseudomonadales</taxon>
        <taxon>Pseudomonadaceae</taxon>
        <taxon>Pseudomonas</taxon>
    </lineage>
</organism>
<feature type="compositionally biased region" description="Low complexity" evidence="1">
    <location>
        <begin position="67"/>
        <end position="92"/>
    </location>
</feature>
<dbReference type="SMART" id="SM00257">
    <property type="entry name" value="LysM"/>
    <property type="match status" value="1"/>
</dbReference>
<dbReference type="Pfam" id="PF01476">
    <property type="entry name" value="LysM"/>
    <property type="match status" value="1"/>
</dbReference>
<dbReference type="Gene3D" id="3.10.350.10">
    <property type="entry name" value="LysM domain"/>
    <property type="match status" value="1"/>
</dbReference>
<dbReference type="SUPFAM" id="SSF54106">
    <property type="entry name" value="LysM domain"/>
    <property type="match status" value="1"/>
</dbReference>
<name>A0A024E3L8_9PSED</name>
<dbReference type="CDD" id="cd00118">
    <property type="entry name" value="LysM"/>
    <property type="match status" value="1"/>
</dbReference>
<evidence type="ECO:0000256" key="1">
    <source>
        <dbReference type="SAM" id="MobiDB-lite"/>
    </source>
</evidence>
<accession>A0A024E3L8</accession>
<feature type="region of interest" description="Disordered" evidence="1">
    <location>
        <begin position="67"/>
        <end position="121"/>
    </location>
</feature>
<dbReference type="Proteomes" id="UP000026913">
    <property type="component" value="Chromosome"/>
</dbReference>
<protein>
    <recommendedName>
        <fullName evidence="2">LysM domain-containing protein</fullName>
    </recommendedName>
</protein>
<gene>
    <name evidence="3" type="ORF">OU5_0303</name>
</gene>
<dbReference type="KEGG" id="pman:OU5_0303"/>
<evidence type="ECO:0000313" key="3">
    <source>
        <dbReference type="EMBL" id="AHZ67382.1"/>
    </source>
</evidence>
<reference evidence="3 4" key="1">
    <citation type="journal article" date="2012" name="J. Bacteriol.">
        <title>Genome sequence of cold-adapted Pseudomonas mandelii strain JR-1.</title>
        <authorList>
            <person name="Jang S.H."/>
            <person name="Kim J."/>
            <person name="Kim J."/>
            <person name="Hong S."/>
            <person name="Lee C."/>
        </authorList>
    </citation>
    <scope>NUCLEOTIDE SEQUENCE [LARGE SCALE GENOMIC DNA]</scope>
    <source>
        <strain evidence="3 4">JR-1</strain>
    </source>
</reference>